<organism evidence="1 2">
    <name type="scientific">Gossypium anomalum</name>
    <dbReference type="NCBI Taxonomy" id="47600"/>
    <lineage>
        <taxon>Eukaryota</taxon>
        <taxon>Viridiplantae</taxon>
        <taxon>Streptophyta</taxon>
        <taxon>Embryophyta</taxon>
        <taxon>Tracheophyta</taxon>
        <taxon>Spermatophyta</taxon>
        <taxon>Magnoliopsida</taxon>
        <taxon>eudicotyledons</taxon>
        <taxon>Gunneridae</taxon>
        <taxon>Pentapetalae</taxon>
        <taxon>rosids</taxon>
        <taxon>malvids</taxon>
        <taxon>Malvales</taxon>
        <taxon>Malvaceae</taxon>
        <taxon>Malvoideae</taxon>
        <taxon>Gossypium</taxon>
    </lineage>
</organism>
<proteinExistence type="predicted"/>
<gene>
    <name evidence="1" type="ORF">CXB51_006578</name>
</gene>
<evidence type="ECO:0000313" key="2">
    <source>
        <dbReference type="Proteomes" id="UP000701853"/>
    </source>
</evidence>
<dbReference type="SUPFAM" id="SSF53756">
    <property type="entry name" value="UDP-Glycosyltransferase/glycogen phosphorylase"/>
    <property type="match status" value="1"/>
</dbReference>
<comment type="caution">
    <text evidence="1">The sequence shown here is derived from an EMBL/GenBank/DDBJ whole genome shotgun (WGS) entry which is preliminary data.</text>
</comment>
<keyword evidence="2" id="KW-1185">Reference proteome</keyword>
<dbReference type="AlphaFoldDB" id="A0A8J5ZGT9"/>
<dbReference type="Proteomes" id="UP000701853">
    <property type="component" value="Chromosome 3"/>
</dbReference>
<protein>
    <submittedName>
        <fullName evidence="1">Uncharacterized protein</fullName>
    </submittedName>
</protein>
<dbReference type="OrthoDB" id="5835829at2759"/>
<reference evidence="1 2" key="1">
    <citation type="journal article" date="2021" name="bioRxiv">
        <title>The Gossypium anomalum genome as a resource for cotton improvement and evolutionary analysis of hybrid incompatibility.</title>
        <authorList>
            <person name="Grover C.E."/>
            <person name="Yuan D."/>
            <person name="Arick M.A."/>
            <person name="Miller E.R."/>
            <person name="Hu G."/>
            <person name="Peterson D.G."/>
            <person name="Wendel J.F."/>
            <person name="Udall J.A."/>
        </authorList>
    </citation>
    <scope>NUCLEOTIDE SEQUENCE [LARGE SCALE GENOMIC DNA]</scope>
    <source>
        <strain evidence="1">JFW-Udall</strain>
        <tissue evidence="1">Leaf</tissue>
    </source>
</reference>
<evidence type="ECO:0000313" key="1">
    <source>
        <dbReference type="EMBL" id="KAG8499876.1"/>
    </source>
</evidence>
<sequence length="165" mass="18158">MVAGVLVVAFPQWTDHGTNAKLIEDVCLDLVMGDEEKGMQMKKNVEKWKGLAGKAAMEGGSLDINLKAFCGLCFSRLLQVAYCDYGKLQQHPLTNSSHFLLGVSTFDSGKVATLELKNAMSAFGDATSSKALSSCPTTNWIESTKANENTTKKNLRHLFYFLKWL</sequence>
<accession>A0A8J5ZGT9</accession>
<name>A0A8J5ZGT9_9ROSI</name>
<dbReference type="EMBL" id="JAHUZN010000003">
    <property type="protein sequence ID" value="KAG8499876.1"/>
    <property type="molecule type" value="Genomic_DNA"/>
</dbReference>